<dbReference type="InterPro" id="IPR010071">
    <property type="entry name" value="AA_adenyl_dom"/>
</dbReference>
<dbReference type="CDD" id="cd05930">
    <property type="entry name" value="A_NRPS"/>
    <property type="match status" value="1"/>
</dbReference>
<name>A0ABV6ML95_9PSEU</name>
<protein>
    <submittedName>
        <fullName evidence="4">Amino acid adenylation domain-containing protein</fullName>
    </submittedName>
</protein>
<dbReference type="PROSITE" id="PS00455">
    <property type="entry name" value="AMP_BINDING"/>
    <property type="match status" value="1"/>
</dbReference>
<sequence>METPVHELIAEHALHRPDAVAVSGDRTELTFRELEADASRLAGCLGAHGVGRGDRVAVLLERSPDSVVAQLAVFKLGAAVVLLDPEHPAARIGFALDECAVTAVVTRQALLERFGTHRTVVLTDVPEWTDTVAMSPEVTGEEVSHIAFTSGSTGVPKAVLLRHRAFSNTVRVLVEQCGIEPGSRGTWLCGPGFGLVEMDFFPVLAAGGTVVIPDQLTASSPEALRDWLIDRRITHTLQLTAMAERLWALPWPRDCALRSMRVAGELLRDWPPAGLPFRVLNVYGSTEANVVATCDLTGLAGGPTVPVGRPVPNVRAYVLDGSMAVVGPGVVGELYVSGAGLSQGYLNRADATAATFLPNPITDDPHPVLYRTGDHARRWPDGTIEVVGRADDEVKIMGHRVYPGEVESVLAAQPGVRRCAVIAREDGDGGRRLVAYVEPEPANPPHTTALRAVLARALPAFMLPSAWIVTELPTTSGGKIDRRGLPEEDTCRSPESTM</sequence>
<gene>
    <name evidence="4" type="ORF">ACFFH7_03985</name>
</gene>
<dbReference type="Pfam" id="PF00501">
    <property type="entry name" value="AMP-binding"/>
    <property type="match status" value="1"/>
</dbReference>
<evidence type="ECO:0000259" key="2">
    <source>
        <dbReference type="Pfam" id="PF00501"/>
    </source>
</evidence>
<accession>A0ABV6ML95</accession>
<dbReference type="InterPro" id="IPR045851">
    <property type="entry name" value="AMP-bd_C_sf"/>
</dbReference>
<dbReference type="RefSeq" id="WP_273939436.1">
    <property type="nucleotide sequence ID" value="NZ_CP097263.1"/>
</dbReference>
<comment type="caution">
    <text evidence="4">The sequence shown here is derived from an EMBL/GenBank/DDBJ whole genome shotgun (WGS) entry which is preliminary data.</text>
</comment>
<evidence type="ECO:0000256" key="1">
    <source>
        <dbReference type="SAM" id="MobiDB-lite"/>
    </source>
</evidence>
<proteinExistence type="predicted"/>
<dbReference type="PANTHER" id="PTHR45527">
    <property type="entry name" value="NONRIBOSOMAL PEPTIDE SYNTHETASE"/>
    <property type="match status" value="1"/>
</dbReference>
<dbReference type="SUPFAM" id="SSF56801">
    <property type="entry name" value="Acetyl-CoA synthetase-like"/>
    <property type="match status" value="1"/>
</dbReference>
<evidence type="ECO:0000313" key="5">
    <source>
        <dbReference type="Proteomes" id="UP001589810"/>
    </source>
</evidence>
<keyword evidence="5" id="KW-1185">Reference proteome</keyword>
<feature type="domain" description="AMP-binding enzyme C-terminal" evidence="3">
    <location>
        <begin position="405"/>
        <end position="479"/>
    </location>
</feature>
<evidence type="ECO:0000313" key="4">
    <source>
        <dbReference type="EMBL" id="MFC0540626.1"/>
    </source>
</evidence>
<dbReference type="Pfam" id="PF13193">
    <property type="entry name" value="AMP-binding_C"/>
    <property type="match status" value="1"/>
</dbReference>
<organism evidence="4 5">
    <name type="scientific">Kutzneria chonburiensis</name>
    <dbReference type="NCBI Taxonomy" id="1483604"/>
    <lineage>
        <taxon>Bacteria</taxon>
        <taxon>Bacillati</taxon>
        <taxon>Actinomycetota</taxon>
        <taxon>Actinomycetes</taxon>
        <taxon>Pseudonocardiales</taxon>
        <taxon>Pseudonocardiaceae</taxon>
        <taxon>Kutzneria</taxon>
    </lineage>
</organism>
<feature type="compositionally biased region" description="Basic and acidic residues" evidence="1">
    <location>
        <begin position="479"/>
        <end position="492"/>
    </location>
</feature>
<reference evidence="4 5" key="1">
    <citation type="submission" date="2024-09" db="EMBL/GenBank/DDBJ databases">
        <authorList>
            <person name="Sun Q."/>
            <person name="Mori K."/>
        </authorList>
    </citation>
    <scope>NUCLEOTIDE SEQUENCE [LARGE SCALE GENOMIC DNA]</scope>
    <source>
        <strain evidence="4 5">TBRC 1432</strain>
    </source>
</reference>
<evidence type="ECO:0000259" key="3">
    <source>
        <dbReference type="Pfam" id="PF13193"/>
    </source>
</evidence>
<feature type="domain" description="AMP-dependent synthetase/ligase" evidence="2">
    <location>
        <begin position="11"/>
        <end position="346"/>
    </location>
</feature>
<dbReference type="InterPro" id="IPR042099">
    <property type="entry name" value="ANL_N_sf"/>
</dbReference>
<dbReference type="Proteomes" id="UP001589810">
    <property type="component" value="Unassembled WGS sequence"/>
</dbReference>
<dbReference type="EMBL" id="JBHLUD010000001">
    <property type="protein sequence ID" value="MFC0540626.1"/>
    <property type="molecule type" value="Genomic_DNA"/>
</dbReference>
<dbReference type="InterPro" id="IPR025110">
    <property type="entry name" value="AMP-bd_C"/>
</dbReference>
<feature type="region of interest" description="Disordered" evidence="1">
    <location>
        <begin position="477"/>
        <end position="498"/>
    </location>
</feature>
<dbReference type="Gene3D" id="3.30.300.30">
    <property type="match status" value="1"/>
</dbReference>
<dbReference type="InterPro" id="IPR020845">
    <property type="entry name" value="AMP-binding_CS"/>
</dbReference>
<dbReference type="Gene3D" id="3.40.50.12780">
    <property type="entry name" value="N-terminal domain of ligase-like"/>
    <property type="match status" value="1"/>
</dbReference>
<dbReference type="InterPro" id="IPR000873">
    <property type="entry name" value="AMP-dep_synth/lig_dom"/>
</dbReference>
<dbReference type="PANTHER" id="PTHR45527:SF1">
    <property type="entry name" value="FATTY ACID SYNTHASE"/>
    <property type="match status" value="1"/>
</dbReference>
<dbReference type="NCBIfam" id="TIGR01733">
    <property type="entry name" value="AA-adenyl-dom"/>
    <property type="match status" value="1"/>
</dbReference>